<reference evidence="3 4" key="1">
    <citation type="submission" date="2016-10" db="EMBL/GenBank/DDBJ databases">
        <authorList>
            <person name="de Groot N.N."/>
        </authorList>
    </citation>
    <scope>NUCLEOTIDE SEQUENCE [LARGE SCALE GENOMIC DNA]</scope>
    <source>
        <strain evidence="3 4">ATCC 700224</strain>
    </source>
</reference>
<evidence type="ECO:0000256" key="1">
    <source>
        <dbReference type="SAM" id="MobiDB-lite"/>
    </source>
</evidence>
<organism evidence="3 4">
    <name type="scientific">Rhodospira trueperi</name>
    <dbReference type="NCBI Taxonomy" id="69960"/>
    <lineage>
        <taxon>Bacteria</taxon>
        <taxon>Pseudomonadati</taxon>
        <taxon>Pseudomonadota</taxon>
        <taxon>Alphaproteobacteria</taxon>
        <taxon>Rhodospirillales</taxon>
        <taxon>Rhodospirillaceae</taxon>
        <taxon>Rhodospira</taxon>
    </lineage>
</organism>
<evidence type="ECO:0000313" key="3">
    <source>
        <dbReference type="EMBL" id="SDD72880.1"/>
    </source>
</evidence>
<dbReference type="AlphaFoldDB" id="A0A1G6X3X5"/>
<sequence length="108" mass="11668">MASLGRFWLELGGLLLLYAFFKDAYAIFAIIIFAALGIAVVGLVVGLIRPHWVLPARMAPSRMAVLGVYFTLLMVVLVIFGIIGTVVGPETESSDPSGTRIERGTTRD</sequence>
<keyword evidence="4" id="KW-1185">Reference proteome</keyword>
<evidence type="ECO:0000313" key="4">
    <source>
        <dbReference type="Proteomes" id="UP000199412"/>
    </source>
</evidence>
<proteinExistence type="predicted"/>
<keyword evidence="2" id="KW-0472">Membrane</keyword>
<dbReference type="Proteomes" id="UP000199412">
    <property type="component" value="Unassembled WGS sequence"/>
</dbReference>
<keyword evidence="2" id="KW-0812">Transmembrane</keyword>
<feature type="transmembrane region" description="Helical" evidence="2">
    <location>
        <begin position="66"/>
        <end position="87"/>
    </location>
</feature>
<keyword evidence="2" id="KW-1133">Transmembrane helix</keyword>
<protein>
    <submittedName>
        <fullName evidence="3">Uncharacterized protein</fullName>
    </submittedName>
</protein>
<name>A0A1G6X3X5_9PROT</name>
<dbReference type="EMBL" id="FNAP01000001">
    <property type="protein sequence ID" value="SDD72880.1"/>
    <property type="molecule type" value="Genomic_DNA"/>
</dbReference>
<feature type="region of interest" description="Disordered" evidence="1">
    <location>
        <begin position="88"/>
        <end position="108"/>
    </location>
</feature>
<gene>
    <name evidence="3" type="ORF">SAMN05421720_101365</name>
</gene>
<accession>A0A1G6X3X5</accession>
<dbReference type="RefSeq" id="WP_092781194.1">
    <property type="nucleotide sequence ID" value="NZ_FNAP01000001.1"/>
</dbReference>
<feature type="transmembrane region" description="Helical" evidence="2">
    <location>
        <begin position="24"/>
        <end position="45"/>
    </location>
</feature>
<evidence type="ECO:0000256" key="2">
    <source>
        <dbReference type="SAM" id="Phobius"/>
    </source>
</evidence>